<feature type="region of interest" description="Disordered" evidence="2">
    <location>
        <begin position="133"/>
        <end position="153"/>
    </location>
</feature>
<name>A0ABT9AA01_9BACT</name>
<evidence type="ECO:0000256" key="2">
    <source>
        <dbReference type="SAM" id="MobiDB-lite"/>
    </source>
</evidence>
<proteinExistence type="predicted"/>
<dbReference type="RefSeq" id="WP_305010266.1">
    <property type="nucleotide sequence ID" value="NZ_JAUQSX010000002.1"/>
</dbReference>
<evidence type="ECO:0000313" key="4">
    <source>
        <dbReference type="Proteomes" id="UP001167796"/>
    </source>
</evidence>
<evidence type="ECO:0000313" key="3">
    <source>
        <dbReference type="EMBL" id="MDO7845572.1"/>
    </source>
</evidence>
<sequence length="237" mass="24785">MAILDNLTKAAKGFFVEEDATAPAAAPMPRPLPVPPGNGAAPLADAGQLVAQAEQRHLDHIASLLAGDGKDFGTYAKMVNSMASSGLTGPLLYQTAFNAFAALTGTNQAALLASAEQLATKLAEDRARVLQRHREKMGESPTGHGPDTKAAPGPLALLKQRETQLQAEVAALTEQLAQKSQQLREIQQQAQAEKQKTQAALASYELANAAAAADLQAHRQAAQNFLNTPSSTTSSNA</sequence>
<protein>
    <submittedName>
        <fullName evidence="3">Uncharacterized protein</fullName>
    </submittedName>
</protein>
<gene>
    <name evidence="3" type="ORF">Q5H92_04330</name>
</gene>
<comment type="caution">
    <text evidence="3">The sequence shown here is derived from an EMBL/GenBank/DDBJ whole genome shotgun (WGS) entry which is preliminary data.</text>
</comment>
<accession>A0ABT9AA01</accession>
<organism evidence="3 4">
    <name type="scientific">Hymenobacter mellowenesis</name>
    <dbReference type="NCBI Taxonomy" id="3063995"/>
    <lineage>
        <taxon>Bacteria</taxon>
        <taxon>Pseudomonadati</taxon>
        <taxon>Bacteroidota</taxon>
        <taxon>Cytophagia</taxon>
        <taxon>Cytophagales</taxon>
        <taxon>Hymenobacteraceae</taxon>
        <taxon>Hymenobacter</taxon>
    </lineage>
</organism>
<dbReference type="Proteomes" id="UP001167796">
    <property type="component" value="Unassembled WGS sequence"/>
</dbReference>
<evidence type="ECO:0000256" key="1">
    <source>
        <dbReference type="SAM" id="Coils"/>
    </source>
</evidence>
<reference evidence="3" key="1">
    <citation type="submission" date="2023-07" db="EMBL/GenBank/DDBJ databases">
        <authorList>
            <person name="Kim M.K."/>
        </authorList>
    </citation>
    <scope>NUCLEOTIDE SEQUENCE</scope>
    <source>
        <strain evidence="3">M29</strain>
    </source>
</reference>
<feature type="coiled-coil region" evidence="1">
    <location>
        <begin position="155"/>
        <end position="207"/>
    </location>
</feature>
<dbReference type="EMBL" id="JAUQSX010000002">
    <property type="protein sequence ID" value="MDO7845572.1"/>
    <property type="molecule type" value="Genomic_DNA"/>
</dbReference>
<keyword evidence="1" id="KW-0175">Coiled coil</keyword>
<keyword evidence="4" id="KW-1185">Reference proteome</keyword>